<dbReference type="CDD" id="cd03811">
    <property type="entry name" value="GT4_GT28_WabH-like"/>
    <property type="match status" value="1"/>
</dbReference>
<evidence type="ECO:0000259" key="1">
    <source>
        <dbReference type="Pfam" id="PF00534"/>
    </source>
</evidence>
<evidence type="ECO:0000313" key="3">
    <source>
        <dbReference type="EMBL" id="VGL89187.1"/>
    </source>
</evidence>
<keyword evidence="3" id="KW-0808">Transferase</keyword>
<dbReference type="EC" id="2.4.1.52" evidence="3"/>
<dbReference type="EMBL" id="CAAHDB010000001">
    <property type="protein sequence ID" value="VGL89187.1"/>
    <property type="molecule type" value="Genomic_DNA"/>
</dbReference>
<sequence>MKNVLFVIPFLGKTGAERVVYNLVNNIDRSKYTPFIVLYAQDDHRNSLLKELNKNVTVEYLNVRGRARYNFHRILFGLRSICQKHRIDTLLISDGTANAFVSPFLFLFGHKIKKIARESNLPSLYEKNKIAKVLYSLCYKNYDAIIAQSDDMFNDLTGKMGLPEDKVIKINNPLDLKKIRRDMLLISEFELPKNKINLLTIGRLTYQKGFDILLKAFSSINYNNYHLTIVGNGEDRAKLHALAEQYSLNNNVTFIEEVDNPYSLMKQADIFISCSRWEGYPNVVIEALACGIPVLANNYPGGIGEIINNGINGIVCDISCQLESALESISQLSPVIFDEEPINNIFRMYEGIY</sequence>
<accession>A0A486QL38</accession>
<dbReference type="SUPFAM" id="SSF53756">
    <property type="entry name" value="UDP-Glycosyltransferase/glycogen phosphorylase"/>
    <property type="match status" value="1"/>
</dbReference>
<dbReference type="GO" id="GO:0047265">
    <property type="term" value="F:poly(glycerol-phosphate) alpha-glucosyltransferase activity"/>
    <property type="evidence" value="ECO:0007669"/>
    <property type="project" value="UniProtKB-EC"/>
</dbReference>
<reference evidence="3" key="1">
    <citation type="submission" date="2019-03" db="EMBL/GenBank/DDBJ databases">
        <authorList>
            <consortium name="Pathogen Informatics"/>
        </authorList>
    </citation>
    <scope>NUCLEOTIDE SEQUENCE</scope>
    <source>
        <strain evidence="3">5012STDY7626459</strain>
    </source>
</reference>
<dbReference type="RefSeq" id="WP_087830868.1">
    <property type="nucleotide sequence ID" value="NZ_CAAGWZ010000032.1"/>
</dbReference>
<dbReference type="Pfam" id="PF13439">
    <property type="entry name" value="Glyco_transf_4"/>
    <property type="match status" value="1"/>
</dbReference>
<dbReference type="PANTHER" id="PTHR12526:SF630">
    <property type="entry name" value="GLYCOSYLTRANSFERASE"/>
    <property type="match status" value="1"/>
</dbReference>
<protein>
    <submittedName>
        <fullName evidence="3">Partial Glycosyl transferase group 1</fullName>
        <ecNumber evidence="3">2.4.1.52</ecNumber>
    </submittedName>
</protein>
<dbReference type="GO" id="GO:1901135">
    <property type="term" value="P:carbohydrate derivative metabolic process"/>
    <property type="evidence" value="ECO:0007669"/>
    <property type="project" value="UniProtKB-ARBA"/>
</dbReference>
<name>A0A486QL38_KLEPN</name>
<keyword evidence="3" id="KW-0328">Glycosyltransferase</keyword>
<organism evidence="3">
    <name type="scientific">Klebsiella pneumoniae</name>
    <dbReference type="NCBI Taxonomy" id="573"/>
    <lineage>
        <taxon>Bacteria</taxon>
        <taxon>Pseudomonadati</taxon>
        <taxon>Pseudomonadota</taxon>
        <taxon>Gammaproteobacteria</taxon>
        <taxon>Enterobacterales</taxon>
        <taxon>Enterobacteriaceae</taxon>
        <taxon>Klebsiella/Raoultella group</taxon>
        <taxon>Klebsiella</taxon>
        <taxon>Klebsiella pneumoniae complex</taxon>
    </lineage>
</organism>
<feature type="domain" description="Glycosyltransferase subfamily 4-like N-terminal" evidence="2">
    <location>
        <begin position="15"/>
        <end position="177"/>
    </location>
</feature>
<evidence type="ECO:0000259" key="2">
    <source>
        <dbReference type="Pfam" id="PF13439"/>
    </source>
</evidence>
<feature type="domain" description="Glycosyl transferase family 1" evidence="1">
    <location>
        <begin position="189"/>
        <end position="332"/>
    </location>
</feature>
<dbReference type="Pfam" id="PF00534">
    <property type="entry name" value="Glycos_transf_1"/>
    <property type="match status" value="1"/>
</dbReference>
<proteinExistence type="predicted"/>
<dbReference type="InterPro" id="IPR001296">
    <property type="entry name" value="Glyco_trans_1"/>
</dbReference>
<dbReference type="AlphaFoldDB" id="A0A486QL38"/>
<dbReference type="Gene3D" id="3.40.50.2000">
    <property type="entry name" value="Glycogen Phosphorylase B"/>
    <property type="match status" value="2"/>
</dbReference>
<dbReference type="PANTHER" id="PTHR12526">
    <property type="entry name" value="GLYCOSYLTRANSFERASE"/>
    <property type="match status" value="1"/>
</dbReference>
<gene>
    <name evidence="3" type="primary">tagE</name>
    <name evidence="3" type="ORF">SAMEA4873655_00517</name>
</gene>
<dbReference type="InterPro" id="IPR028098">
    <property type="entry name" value="Glyco_trans_4-like_N"/>
</dbReference>